<keyword evidence="3 9" id="KW-0813">Transport</keyword>
<dbReference type="InterPro" id="IPR000515">
    <property type="entry name" value="MetI-like"/>
</dbReference>
<reference evidence="13 14" key="1">
    <citation type="submission" date="2013-02" db="EMBL/GenBank/DDBJ databases">
        <title>The complete genome sequence of Corynebacterium vitaeruminis DSM 20294.</title>
        <authorList>
            <person name="Ruckert C."/>
            <person name="Albersmeier A."/>
            <person name="Kalinowski J."/>
        </authorList>
    </citation>
    <scope>NUCLEOTIDE SEQUENCE [LARGE SCALE GENOMIC DNA]</scope>
    <source>
        <strain evidence="14">ATCC 10234</strain>
    </source>
</reference>
<comment type="similarity">
    <text evidence="2 10">Belongs to the binding-protein-dependent transport system permease family. MalFG subfamily.</text>
</comment>
<dbReference type="PROSITE" id="PS50928">
    <property type="entry name" value="ABC_TM1"/>
    <property type="match status" value="1"/>
</dbReference>
<evidence type="ECO:0000256" key="4">
    <source>
        <dbReference type="ARBA" id="ARBA00022475"/>
    </source>
</evidence>
<evidence type="ECO:0000256" key="8">
    <source>
        <dbReference type="ARBA" id="ARBA00023136"/>
    </source>
</evidence>
<evidence type="ECO:0000313" key="13">
    <source>
        <dbReference type="EMBL" id="AHI21844.1"/>
    </source>
</evidence>
<proteinExistence type="inferred from homology"/>
<feature type="transmembrane region" description="Helical" evidence="9">
    <location>
        <begin position="434"/>
        <end position="456"/>
    </location>
</feature>
<dbReference type="PANTHER" id="PTHR47314:SF1">
    <property type="entry name" value="MALTOSE_MALTODEXTRIN TRANSPORT SYSTEM PERMEASE PROTEIN MALF"/>
    <property type="match status" value="1"/>
</dbReference>
<dbReference type="Proteomes" id="UP000019222">
    <property type="component" value="Chromosome"/>
</dbReference>
<accession>W5XYT4</accession>
<keyword evidence="4 10" id="KW-1003">Cell membrane</keyword>
<evidence type="ECO:0000256" key="1">
    <source>
        <dbReference type="ARBA" id="ARBA00004651"/>
    </source>
</evidence>
<dbReference type="PANTHER" id="PTHR47314">
    <property type="entry name" value="MALTOSE/MALTODEXTRIN TRANSPORT SYSTEM PERMEASE PROTEIN MALF"/>
    <property type="match status" value="1"/>
</dbReference>
<dbReference type="CDD" id="cd06261">
    <property type="entry name" value="TM_PBP2"/>
    <property type="match status" value="1"/>
</dbReference>
<evidence type="ECO:0000256" key="2">
    <source>
        <dbReference type="ARBA" id="ARBA00009047"/>
    </source>
</evidence>
<gene>
    <name evidence="13" type="ORF">B843_02260</name>
</gene>
<dbReference type="GO" id="GO:0015423">
    <property type="term" value="F:ABC-type maltose transporter activity"/>
    <property type="evidence" value="ECO:0007669"/>
    <property type="project" value="TreeGrafter"/>
</dbReference>
<dbReference type="GO" id="GO:0042956">
    <property type="term" value="P:maltodextrin transmembrane transport"/>
    <property type="evidence" value="ECO:0007669"/>
    <property type="project" value="TreeGrafter"/>
</dbReference>
<feature type="transmembrane region" description="Helical" evidence="9">
    <location>
        <begin position="180"/>
        <end position="199"/>
    </location>
</feature>
<evidence type="ECO:0000256" key="5">
    <source>
        <dbReference type="ARBA" id="ARBA00022597"/>
    </source>
</evidence>
<feature type="transmembrane region" description="Helical" evidence="9">
    <location>
        <begin position="114"/>
        <end position="137"/>
    </location>
</feature>
<dbReference type="PATRIC" id="fig|1224164.3.peg.445"/>
<name>W5XYT4_9CORY</name>
<feature type="domain" description="ABC transmembrane type-1" evidence="12">
    <location>
        <begin position="235"/>
        <end position="455"/>
    </location>
</feature>
<evidence type="ECO:0000256" key="10">
    <source>
        <dbReference type="RuleBase" id="RU367050"/>
    </source>
</evidence>
<evidence type="ECO:0000256" key="3">
    <source>
        <dbReference type="ARBA" id="ARBA00022448"/>
    </source>
</evidence>
<keyword evidence="8 9" id="KW-0472">Membrane</keyword>
<dbReference type="RefSeq" id="WP_025251903.1">
    <property type="nucleotide sequence ID" value="NZ_CP004353.1"/>
</dbReference>
<dbReference type="EMBL" id="CP004353">
    <property type="protein sequence ID" value="AHI21844.1"/>
    <property type="molecule type" value="Genomic_DNA"/>
</dbReference>
<sequence>MKVGLLPKADPPGDNKRRPTTSNDSRSEYSLANAWVYGDAVTRLSLIVFGLGNLVRKQFAKGAAFLAIEVFAIYFFAAKGWKYLKELPNLGGGGQAREKINGFWVYTNSDPSTVVLLNGVATVFFILVFLWFAGIALRSAYKAQTFVEDRGAARTLREDLRALTDQDAPILMMSLPTAGILLFTILPLIFMISMAFTSFDSKNPQQFTWVGFENFGKVLSNEGGEVNLNLFVSVLIWTLVWAFFATFLNYFLGMFMAMLINRRTTWGKGFWRAIFSLSVAVPQFVSLLVLRSMLQPEGAINRLLQSSGLTDSPLPFFTDATWARVTVIVINLWIGIPYTIMQVTGILQNIPGELYEAARLDGASWWQTFRSVTMPYMLFVMTPYLITTFTANVNNFNVIYLLSGGAPTPVGASAGKTDLLITWLYKLTVDKGDYNIGAVIGIFTFIVLSVVALITYRRSGSYKNEEGFQ</sequence>
<dbReference type="KEGG" id="cvt:B843_02260"/>
<dbReference type="GO" id="GO:1990060">
    <property type="term" value="C:maltose transport complex"/>
    <property type="evidence" value="ECO:0007669"/>
    <property type="project" value="TreeGrafter"/>
</dbReference>
<dbReference type="STRING" id="1224164.B843_02260"/>
<feature type="transmembrane region" description="Helical" evidence="9">
    <location>
        <begin position="34"/>
        <end position="55"/>
    </location>
</feature>
<dbReference type="HOGENOM" id="CLU_016047_0_3_11"/>
<dbReference type="AlphaFoldDB" id="W5XYT4"/>
<comment type="subcellular location">
    <subcellularLocation>
        <location evidence="1 9">Cell membrane</location>
        <topology evidence="1 9">Multi-pass membrane protein</topology>
    </subcellularLocation>
</comment>
<evidence type="ECO:0000256" key="6">
    <source>
        <dbReference type="ARBA" id="ARBA00022692"/>
    </source>
</evidence>
<keyword evidence="5 10" id="KW-0762">Sugar transport</keyword>
<evidence type="ECO:0000256" key="7">
    <source>
        <dbReference type="ARBA" id="ARBA00022989"/>
    </source>
</evidence>
<feature type="transmembrane region" description="Helical" evidence="9">
    <location>
        <begin position="62"/>
        <end position="81"/>
    </location>
</feature>
<keyword evidence="7 9" id="KW-1133">Transmembrane helix</keyword>
<feature type="region of interest" description="Disordered" evidence="11">
    <location>
        <begin position="1"/>
        <end position="25"/>
    </location>
</feature>
<comment type="function">
    <text evidence="10">Part of the ABC transporter complex MalEFGK involved in maltose/maltodextrin import. Probably responsible for the translocation of the substrate across the membrane.</text>
</comment>
<dbReference type="Gene3D" id="1.10.3720.10">
    <property type="entry name" value="MetI-like"/>
    <property type="match status" value="1"/>
</dbReference>
<feature type="transmembrane region" description="Helical" evidence="9">
    <location>
        <begin position="376"/>
        <end position="393"/>
    </location>
</feature>
<dbReference type="eggNOG" id="COG1175">
    <property type="taxonomic scope" value="Bacteria"/>
</dbReference>
<organism evidence="13 14">
    <name type="scientific">Corynebacterium vitaeruminis DSM 20294</name>
    <dbReference type="NCBI Taxonomy" id="1224164"/>
    <lineage>
        <taxon>Bacteria</taxon>
        <taxon>Bacillati</taxon>
        <taxon>Actinomycetota</taxon>
        <taxon>Actinomycetes</taxon>
        <taxon>Mycobacteriales</taxon>
        <taxon>Corynebacteriaceae</taxon>
        <taxon>Corynebacterium</taxon>
    </lineage>
</organism>
<feature type="transmembrane region" description="Helical" evidence="9">
    <location>
        <begin position="273"/>
        <end position="294"/>
    </location>
</feature>
<dbReference type="InterPro" id="IPR035906">
    <property type="entry name" value="MetI-like_sf"/>
</dbReference>
<protein>
    <recommendedName>
        <fullName evidence="10">Maltose/maltodextrin transport system permease protein</fullName>
    </recommendedName>
</protein>
<evidence type="ECO:0000256" key="11">
    <source>
        <dbReference type="SAM" id="MobiDB-lite"/>
    </source>
</evidence>
<dbReference type="Pfam" id="PF00528">
    <property type="entry name" value="BPD_transp_1"/>
    <property type="match status" value="1"/>
</dbReference>
<dbReference type="SUPFAM" id="SSF161098">
    <property type="entry name" value="MetI-like"/>
    <property type="match status" value="1"/>
</dbReference>
<keyword evidence="14" id="KW-1185">Reference proteome</keyword>
<evidence type="ECO:0000313" key="14">
    <source>
        <dbReference type="Proteomes" id="UP000019222"/>
    </source>
</evidence>
<evidence type="ECO:0000256" key="9">
    <source>
        <dbReference type="RuleBase" id="RU363032"/>
    </source>
</evidence>
<evidence type="ECO:0000259" key="12">
    <source>
        <dbReference type="PROSITE" id="PS50928"/>
    </source>
</evidence>
<feature type="transmembrane region" description="Helical" evidence="9">
    <location>
        <begin position="230"/>
        <end position="252"/>
    </location>
</feature>
<keyword evidence="6 9" id="KW-0812">Transmembrane</keyword>